<reference evidence="3 4" key="1">
    <citation type="submission" date="2019-08" db="EMBL/GenBank/DDBJ databases">
        <title>In-depth cultivation of the pig gut microbiome towards novel bacterial diversity and tailored functional studies.</title>
        <authorList>
            <person name="Wylensek D."/>
            <person name="Hitch T.C.A."/>
            <person name="Clavel T."/>
        </authorList>
    </citation>
    <scope>NUCLEOTIDE SEQUENCE [LARGE SCALE GENOMIC DNA]</scope>
    <source>
        <strain evidence="3 4">WCA-380-WT-3A</strain>
    </source>
</reference>
<dbReference type="PANTHER" id="PTHR43072">
    <property type="entry name" value="N-ACETYLTRANSFERASE"/>
    <property type="match status" value="1"/>
</dbReference>
<accession>A0A7K0J3W0</accession>
<dbReference type="InterPro" id="IPR000182">
    <property type="entry name" value="GNAT_dom"/>
</dbReference>
<dbReference type="RefSeq" id="WP_154561109.1">
    <property type="nucleotide sequence ID" value="NZ_VUMG01000001.1"/>
</dbReference>
<dbReference type="PROSITE" id="PS51186">
    <property type="entry name" value="GNAT"/>
    <property type="match status" value="1"/>
</dbReference>
<dbReference type="PANTHER" id="PTHR43072:SF60">
    <property type="entry name" value="L-2,4-DIAMINOBUTYRIC ACID ACETYLTRANSFERASE"/>
    <property type="match status" value="1"/>
</dbReference>
<name>A0A7K0J3W0_9ACTN</name>
<evidence type="ECO:0000313" key="3">
    <source>
        <dbReference type="EMBL" id="MSS44616.1"/>
    </source>
</evidence>
<keyword evidence="4" id="KW-1185">Reference proteome</keyword>
<keyword evidence="3" id="KW-0808">Transferase</keyword>
<gene>
    <name evidence="3" type="ORF">FYJ43_00740</name>
</gene>
<dbReference type="CDD" id="cd04301">
    <property type="entry name" value="NAT_SF"/>
    <property type="match status" value="1"/>
</dbReference>
<comment type="caution">
    <text evidence="3">The sequence shown here is derived from an EMBL/GenBank/DDBJ whole genome shotgun (WGS) entry which is preliminary data.</text>
</comment>
<proteinExistence type="predicted"/>
<dbReference type="Proteomes" id="UP000466104">
    <property type="component" value="Unassembled WGS sequence"/>
</dbReference>
<feature type="region of interest" description="Disordered" evidence="1">
    <location>
        <begin position="236"/>
        <end position="258"/>
    </location>
</feature>
<dbReference type="InterPro" id="IPR016181">
    <property type="entry name" value="Acyl_CoA_acyltransferase"/>
</dbReference>
<evidence type="ECO:0000256" key="1">
    <source>
        <dbReference type="SAM" id="MobiDB-lite"/>
    </source>
</evidence>
<dbReference type="AlphaFoldDB" id="A0A7K0J3W0"/>
<dbReference type="EMBL" id="VUMG01000001">
    <property type="protein sequence ID" value="MSS44616.1"/>
    <property type="molecule type" value="Genomic_DNA"/>
</dbReference>
<dbReference type="SUPFAM" id="SSF55729">
    <property type="entry name" value="Acyl-CoA N-acyltransferases (Nat)"/>
    <property type="match status" value="1"/>
</dbReference>
<feature type="domain" description="N-acetyltransferase" evidence="2">
    <location>
        <begin position="1"/>
        <end position="161"/>
    </location>
</feature>
<sequence length="680" mass="73960">MIVRHYEPGDAAAIVQLYNTHSDAPNPVDGGITTEQFQQEIDERGSMTFLVAEEDGAIVGTFGAFRTNGRHTMAEDEVFADMFYVAPSHRMSTVSGQLIAEVISECLAQGTDVIRLTVNPTNTPALKTYRKVGCACLGATDACEDGNIELHNFMPMIIRACIRKLDPETLRTLGEMTSFGCLTEGRPLDLSHDVTVVNGRKLISQAIEIGHTRIEAVVDTTSHTVVEATLSNPAWPQPKRIIESSPAPDEPGTPSPDSVRLLHDVLEVAFHSGVIEISTANHWGPVLAMSWPSPSAHRAHGWRQGPATSYRSEIHDNRLVVRDDQGVTCTTTITDGRVTIRMDGTPGTQLRTYQWCNLRQAYLTADTTPGSFELASSGLGVALRDASQIPTAGVPVNANSPITWSQGNISVKLDPCGRTTLIHSTLVDRRIVLDETGTACLTMIIRSAPGPAEDVTTDLPPHLADTDKVVLKPAAGGMTTWRVGTTKVLKSPWPHVRSLGSNPHWRAGLWVSQEPDRHNRRHGMGWGSDGREWSLADDTMTSTDGVLSWSLSGAADTGWTIDVTTSDMHGETVVWLTPNCATDECIRTSDHGVTTRLATATSWQRWTTRCAIPLSQGGWLLIEPDHDLTDSPEILLRSIRGQLLVGCVARARSGSATWRFAITSQLPTHNPRSNDYTCVA</sequence>
<evidence type="ECO:0000259" key="2">
    <source>
        <dbReference type="PROSITE" id="PS51186"/>
    </source>
</evidence>
<dbReference type="GO" id="GO:0016747">
    <property type="term" value="F:acyltransferase activity, transferring groups other than amino-acyl groups"/>
    <property type="evidence" value="ECO:0007669"/>
    <property type="project" value="InterPro"/>
</dbReference>
<evidence type="ECO:0000313" key="4">
    <source>
        <dbReference type="Proteomes" id="UP000466104"/>
    </source>
</evidence>
<organism evidence="3 4">
    <name type="scientific">Cutibacterium porci</name>
    <dbReference type="NCBI Taxonomy" id="2605781"/>
    <lineage>
        <taxon>Bacteria</taxon>
        <taxon>Bacillati</taxon>
        <taxon>Actinomycetota</taxon>
        <taxon>Actinomycetes</taxon>
        <taxon>Propionibacteriales</taxon>
        <taxon>Propionibacteriaceae</taxon>
        <taxon>Cutibacterium</taxon>
    </lineage>
</organism>
<dbReference type="Pfam" id="PF00583">
    <property type="entry name" value="Acetyltransf_1"/>
    <property type="match status" value="1"/>
</dbReference>
<protein>
    <submittedName>
        <fullName evidence="3">GNAT family N-acetyltransferase</fullName>
    </submittedName>
</protein>
<dbReference type="Gene3D" id="3.40.630.30">
    <property type="match status" value="1"/>
</dbReference>